<name>A0A9P0CVL5_9CUCU</name>
<organism evidence="3 4">
    <name type="scientific">Psylliodes chrysocephalus</name>
    <dbReference type="NCBI Taxonomy" id="3402493"/>
    <lineage>
        <taxon>Eukaryota</taxon>
        <taxon>Metazoa</taxon>
        <taxon>Ecdysozoa</taxon>
        <taxon>Arthropoda</taxon>
        <taxon>Hexapoda</taxon>
        <taxon>Insecta</taxon>
        <taxon>Pterygota</taxon>
        <taxon>Neoptera</taxon>
        <taxon>Endopterygota</taxon>
        <taxon>Coleoptera</taxon>
        <taxon>Polyphaga</taxon>
        <taxon>Cucujiformia</taxon>
        <taxon>Chrysomeloidea</taxon>
        <taxon>Chrysomelidae</taxon>
        <taxon>Galerucinae</taxon>
        <taxon>Alticini</taxon>
        <taxon>Psylliodes</taxon>
    </lineage>
</organism>
<feature type="signal peptide" evidence="2">
    <location>
        <begin position="1"/>
        <end position="19"/>
    </location>
</feature>
<evidence type="ECO:0000256" key="1">
    <source>
        <dbReference type="SAM" id="MobiDB-lite"/>
    </source>
</evidence>
<keyword evidence="4" id="KW-1185">Reference proteome</keyword>
<gene>
    <name evidence="3" type="ORF">PSYICH_LOCUS5649</name>
</gene>
<sequence>MELKHVIIVFGTFIIVVKSAPTTHSNTQSQNPTPAGIEMKIEAPNQPRTTRSYGTQLDYVFNVDWNKDLFKFFNVPMSYDLTDSTSYFATPTTFGSILDYSSHESTPAAELYQHYQEPPLSQEEHYEHYEEPSPEPHQYPPYIEPHSQEEDYQQYKGSPSPHIYNVQLFFEDIPHIKLLLDNQKIREANHLQLNNLGSLRMGHPFERYPNSDRKFIG</sequence>
<protein>
    <submittedName>
        <fullName evidence="3">Uncharacterized protein</fullName>
    </submittedName>
</protein>
<keyword evidence="2" id="KW-0732">Signal</keyword>
<feature type="chain" id="PRO_5040397014" evidence="2">
    <location>
        <begin position="20"/>
        <end position="217"/>
    </location>
</feature>
<dbReference type="EMBL" id="OV651830">
    <property type="protein sequence ID" value="CAH1105071.1"/>
    <property type="molecule type" value="Genomic_DNA"/>
</dbReference>
<dbReference type="OrthoDB" id="6775004at2759"/>
<proteinExistence type="predicted"/>
<evidence type="ECO:0000256" key="2">
    <source>
        <dbReference type="SAM" id="SignalP"/>
    </source>
</evidence>
<accession>A0A9P0CVL5</accession>
<dbReference type="AlphaFoldDB" id="A0A9P0CVL5"/>
<feature type="region of interest" description="Disordered" evidence="1">
    <location>
        <begin position="120"/>
        <end position="156"/>
    </location>
</feature>
<dbReference type="Proteomes" id="UP001153636">
    <property type="component" value="Chromosome 18"/>
</dbReference>
<feature type="compositionally biased region" description="Basic and acidic residues" evidence="1">
    <location>
        <begin position="122"/>
        <end position="131"/>
    </location>
</feature>
<reference evidence="3" key="1">
    <citation type="submission" date="2022-01" db="EMBL/GenBank/DDBJ databases">
        <authorList>
            <person name="King R."/>
        </authorList>
    </citation>
    <scope>NUCLEOTIDE SEQUENCE</scope>
</reference>
<evidence type="ECO:0000313" key="4">
    <source>
        <dbReference type="Proteomes" id="UP001153636"/>
    </source>
</evidence>
<evidence type="ECO:0000313" key="3">
    <source>
        <dbReference type="EMBL" id="CAH1105071.1"/>
    </source>
</evidence>